<dbReference type="SUPFAM" id="SSF46565">
    <property type="entry name" value="Chaperone J-domain"/>
    <property type="match status" value="1"/>
</dbReference>
<evidence type="ECO:0000256" key="3">
    <source>
        <dbReference type="ARBA" id="ARBA00022490"/>
    </source>
</evidence>
<comment type="subcellular location">
    <subcellularLocation>
        <location evidence="2">Cytoplasm</location>
    </subcellularLocation>
    <subcellularLocation>
        <location evidence="1">Nucleus</location>
    </subcellularLocation>
</comment>
<sequence>MSSHNDDTLLLQDAYELLGIEIDATEAQIRTAYRKKSLQLHPDKVKDVPPDVAADRFHRLTLAYEELMNPTKRASLAESLQREREKRARRAAFDDRRRAMAADLEQREEQDRRARMEREQKQREREQRIVALREEGRALRIEKHERLLKEWQTRSLQSRQTASSQTPVNQDDGLPAWMPNDTTVLIRFPTEQVLDMFGSEEIPETVLPSPLAEALAEAYGSVTSLQPKQSQKKRREVTVLTTFSHGVYAWRAVNEGAELRCTHPLLQDCWISWVDEAGKARADPPPRVAAWIQQGVTADKAPIQATVPHDRAPDFDYDYEARTLERIRAAAIATSA</sequence>
<dbReference type="VEuPathDB" id="FungiDB:Malapachy_3269"/>
<dbReference type="CDD" id="cd06257">
    <property type="entry name" value="DnaJ"/>
    <property type="match status" value="1"/>
</dbReference>
<accession>A0A0M9VQV9</accession>
<dbReference type="Proteomes" id="UP000037751">
    <property type="component" value="Unassembled WGS sequence"/>
</dbReference>
<evidence type="ECO:0000256" key="5">
    <source>
        <dbReference type="ARBA" id="ARBA00023242"/>
    </source>
</evidence>
<dbReference type="GO" id="GO:0000390">
    <property type="term" value="P:spliceosomal complex disassembly"/>
    <property type="evidence" value="ECO:0007669"/>
    <property type="project" value="TreeGrafter"/>
</dbReference>
<comment type="caution">
    <text evidence="8">The sequence shown here is derived from an EMBL/GenBank/DDBJ whole genome shotgun (WGS) entry which is preliminary data.</text>
</comment>
<dbReference type="GeneID" id="28729619"/>
<evidence type="ECO:0000256" key="6">
    <source>
        <dbReference type="SAM" id="MobiDB-lite"/>
    </source>
</evidence>
<feature type="region of interest" description="Disordered" evidence="6">
    <location>
        <begin position="102"/>
        <end position="124"/>
    </location>
</feature>
<name>A0A0M9VQV9_9BASI</name>
<dbReference type="PANTHER" id="PTHR44313:SF1">
    <property type="entry name" value="DNAJ HOMOLOG SUBFAMILY C MEMBER 17"/>
    <property type="match status" value="1"/>
</dbReference>
<dbReference type="STRING" id="77020.A0A0M9VQV9"/>
<evidence type="ECO:0000256" key="4">
    <source>
        <dbReference type="ARBA" id="ARBA00023186"/>
    </source>
</evidence>
<dbReference type="InterPro" id="IPR001623">
    <property type="entry name" value="DnaJ_domain"/>
</dbReference>
<reference evidence="8 9" key="1">
    <citation type="submission" date="2015-07" db="EMBL/GenBank/DDBJ databases">
        <title>Draft Genome Sequence of Malassezia furfur CBS1878 and Malassezia pachydermatis CBS1879.</title>
        <authorList>
            <person name="Triana S."/>
            <person name="Ohm R."/>
            <person name="Gonzalez A."/>
            <person name="DeCock H."/>
            <person name="Restrepo S."/>
            <person name="Celis A."/>
        </authorList>
    </citation>
    <scope>NUCLEOTIDE SEQUENCE [LARGE SCALE GENOMIC DNA]</scope>
    <source>
        <strain evidence="8 9">CBS 1879</strain>
    </source>
</reference>
<evidence type="ECO:0000313" key="9">
    <source>
        <dbReference type="Proteomes" id="UP000037751"/>
    </source>
</evidence>
<dbReference type="GO" id="GO:0005681">
    <property type="term" value="C:spliceosomal complex"/>
    <property type="evidence" value="ECO:0007669"/>
    <property type="project" value="TreeGrafter"/>
</dbReference>
<dbReference type="InterPro" id="IPR052094">
    <property type="entry name" value="Pre-mRNA-splicing_ERAD"/>
</dbReference>
<evidence type="ECO:0000256" key="1">
    <source>
        <dbReference type="ARBA" id="ARBA00004123"/>
    </source>
</evidence>
<dbReference type="PRINTS" id="PR00625">
    <property type="entry name" value="JDOMAIN"/>
</dbReference>
<keyword evidence="5" id="KW-0539">Nucleus</keyword>
<dbReference type="EMBL" id="LGAV01000001">
    <property type="protein sequence ID" value="KOS15963.1"/>
    <property type="molecule type" value="Genomic_DNA"/>
</dbReference>
<dbReference type="PANTHER" id="PTHR44313">
    <property type="entry name" value="DNAJ HOMOLOG SUBFAMILY C MEMBER 17"/>
    <property type="match status" value="1"/>
</dbReference>
<proteinExistence type="predicted"/>
<dbReference type="InterPro" id="IPR036869">
    <property type="entry name" value="J_dom_sf"/>
</dbReference>
<feature type="domain" description="J" evidence="7">
    <location>
        <begin position="13"/>
        <end position="97"/>
    </location>
</feature>
<dbReference type="AlphaFoldDB" id="A0A0M9VQV9"/>
<keyword evidence="9" id="KW-1185">Reference proteome</keyword>
<evidence type="ECO:0000313" key="8">
    <source>
        <dbReference type="EMBL" id="KOS15963.1"/>
    </source>
</evidence>
<organism evidence="8 9">
    <name type="scientific">Malassezia pachydermatis</name>
    <dbReference type="NCBI Taxonomy" id="77020"/>
    <lineage>
        <taxon>Eukaryota</taxon>
        <taxon>Fungi</taxon>
        <taxon>Dikarya</taxon>
        <taxon>Basidiomycota</taxon>
        <taxon>Ustilaginomycotina</taxon>
        <taxon>Malasseziomycetes</taxon>
        <taxon>Malasseziales</taxon>
        <taxon>Malasseziaceae</taxon>
        <taxon>Malassezia</taxon>
    </lineage>
</organism>
<dbReference type="RefSeq" id="XP_017993595.1">
    <property type="nucleotide sequence ID" value="XM_018137743.1"/>
</dbReference>
<dbReference type="OrthoDB" id="376357at2759"/>
<keyword evidence="3" id="KW-0963">Cytoplasm</keyword>
<feature type="compositionally biased region" description="Polar residues" evidence="6">
    <location>
        <begin position="155"/>
        <end position="169"/>
    </location>
</feature>
<dbReference type="GO" id="GO:0005737">
    <property type="term" value="C:cytoplasm"/>
    <property type="evidence" value="ECO:0007669"/>
    <property type="project" value="UniProtKB-SubCell"/>
</dbReference>
<dbReference type="Gene3D" id="1.10.287.110">
    <property type="entry name" value="DnaJ domain"/>
    <property type="match status" value="1"/>
</dbReference>
<protein>
    <recommendedName>
        <fullName evidence="7">J domain-containing protein</fullName>
    </recommendedName>
</protein>
<dbReference type="Pfam" id="PF00226">
    <property type="entry name" value="DnaJ"/>
    <property type="match status" value="1"/>
</dbReference>
<feature type="region of interest" description="Disordered" evidence="6">
    <location>
        <begin position="155"/>
        <end position="176"/>
    </location>
</feature>
<keyword evidence="4" id="KW-0143">Chaperone</keyword>
<gene>
    <name evidence="8" type="ORF">Malapachy_3269</name>
</gene>
<dbReference type="PROSITE" id="PS50076">
    <property type="entry name" value="DNAJ_2"/>
    <property type="match status" value="1"/>
</dbReference>
<dbReference type="SMART" id="SM00271">
    <property type="entry name" value="DnaJ"/>
    <property type="match status" value="1"/>
</dbReference>
<evidence type="ECO:0000259" key="7">
    <source>
        <dbReference type="PROSITE" id="PS50076"/>
    </source>
</evidence>
<evidence type="ECO:0000256" key="2">
    <source>
        <dbReference type="ARBA" id="ARBA00004496"/>
    </source>
</evidence>